<proteinExistence type="predicted"/>
<reference evidence="2" key="1">
    <citation type="submission" date="2017-09" db="EMBL/GenBank/DDBJ databases">
        <title>Depth-based differentiation of microbial function through sediment-hosted aquifers and enrichment of novel symbionts in the deep terrestrial subsurface.</title>
        <authorList>
            <person name="Probst A.J."/>
            <person name="Ladd B."/>
            <person name="Jarett J.K."/>
            <person name="Geller-Mcgrath D.E."/>
            <person name="Sieber C.M.K."/>
            <person name="Emerson J.B."/>
            <person name="Anantharaman K."/>
            <person name="Thomas B.C."/>
            <person name="Malmstrom R."/>
            <person name="Stieglmeier M."/>
            <person name="Klingl A."/>
            <person name="Woyke T."/>
            <person name="Ryan C.M."/>
            <person name="Banfield J.F."/>
        </authorList>
    </citation>
    <scope>NUCLEOTIDE SEQUENCE [LARGE SCALE GENOMIC DNA]</scope>
</reference>
<gene>
    <name evidence="1" type="ORF">COW38_04425</name>
</gene>
<evidence type="ECO:0008006" key="3">
    <source>
        <dbReference type="Google" id="ProtNLM"/>
    </source>
</evidence>
<evidence type="ECO:0000313" key="1">
    <source>
        <dbReference type="EMBL" id="PIW06725.1"/>
    </source>
</evidence>
<sequence>PYDVSSLSDLMGEAGLDLQEIFYADHEGNKTDILHGENLVCVAK</sequence>
<protein>
    <recommendedName>
        <fullName evidence="3">SAM-dependent methyltransferase</fullName>
    </recommendedName>
</protein>
<accession>A0A2M7FL14</accession>
<dbReference type="Proteomes" id="UP000230556">
    <property type="component" value="Unassembled WGS sequence"/>
</dbReference>
<evidence type="ECO:0000313" key="2">
    <source>
        <dbReference type="Proteomes" id="UP000230556"/>
    </source>
</evidence>
<organism evidence="1 2">
    <name type="scientific">Candidatus Collierbacteria bacterium CG17_big_fil_post_rev_8_21_14_2_50_45_7</name>
    <dbReference type="NCBI Taxonomy" id="1974536"/>
    <lineage>
        <taxon>Bacteria</taxon>
        <taxon>Candidatus Collieribacteriota</taxon>
    </lineage>
</organism>
<dbReference type="AlphaFoldDB" id="A0A2M7FL14"/>
<dbReference type="EMBL" id="PFFO01000197">
    <property type="protein sequence ID" value="PIW06725.1"/>
    <property type="molecule type" value="Genomic_DNA"/>
</dbReference>
<comment type="caution">
    <text evidence="1">The sequence shown here is derived from an EMBL/GenBank/DDBJ whole genome shotgun (WGS) entry which is preliminary data.</text>
</comment>
<feature type="non-terminal residue" evidence="1">
    <location>
        <position position="1"/>
    </location>
</feature>
<name>A0A2M7FL14_9BACT</name>